<proteinExistence type="predicted"/>
<protein>
    <submittedName>
        <fullName evidence="1">Uncharacterized protein</fullName>
    </submittedName>
</protein>
<dbReference type="EMBL" id="PUHY01000012">
    <property type="protein sequence ID" value="PQO32831.1"/>
    <property type="molecule type" value="Genomic_DNA"/>
</dbReference>
<name>A0A2S8FKZ9_9BACT</name>
<sequence length="80" mass="8823">MTVLAALAIFSKVNQRELIIVTVRQHTSARIAAYSPFYTLFAENGLDNTAFTAKKIASESEAIFFTVNGKHVFTHLTSMA</sequence>
<evidence type="ECO:0000313" key="1">
    <source>
        <dbReference type="EMBL" id="PQO32831.1"/>
    </source>
</evidence>
<dbReference type="Proteomes" id="UP000238322">
    <property type="component" value="Unassembled WGS sequence"/>
</dbReference>
<gene>
    <name evidence="1" type="ORF">C5Y83_21860</name>
</gene>
<evidence type="ECO:0000313" key="2">
    <source>
        <dbReference type="Proteomes" id="UP000238322"/>
    </source>
</evidence>
<organism evidence="1 2">
    <name type="scientific">Blastopirellula marina</name>
    <dbReference type="NCBI Taxonomy" id="124"/>
    <lineage>
        <taxon>Bacteria</taxon>
        <taxon>Pseudomonadati</taxon>
        <taxon>Planctomycetota</taxon>
        <taxon>Planctomycetia</taxon>
        <taxon>Pirellulales</taxon>
        <taxon>Pirellulaceae</taxon>
        <taxon>Blastopirellula</taxon>
    </lineage>
</organism>
<accession>A0A2S8FKZ9</accession>
<dbReference type="AlphaFoldDB" id="A0A2S8FKZ9"/>
<comment type="caution">
    <text evidence="1">The sequence shown here is derived from an EMBL/GenBank/DDBJ whole genome shotgun (WGS) entry which is preliminary data.</text>
</comment>
<reference evidence="1 2" key="1">
    <citation type="submission" date="2018-02" db="EMBL/GenBank/DDBJ databases">
        <title>Comparative genomes isolates from brazilian mangrove.</title>
        <authorList>
            <person name="Araujo J.E."/>
            <person name="Taketani R.G."/>
            <person name="Silva M.C.P."/>
            <person name="Loureco M.V."/>
            <person name="Andreote F.D."/>
        </authorList>
    </citation>
    <scope>NUCLEOTIDE SEQUENCE [LARGE SCALE GENOMIC DNA]</scope>
    <source>
        <strain evidence="1 2">Hex-1 MGV</strain>
    </source>
</reference>